<keyword evidence="3" id="KW-1185">Reference proteome</keyword>
<dbReference type="Proteomes" id="UP000665020">
    <property type="component" value="Chromosome"/>
</dbReference>
<dbReference type="PANTHER" id="PTHR43265">
    <property type="entry name" value="ESTERASE ESTD"/>
    <property type="match status" value="1"/>
</dbReference>
<dbReference type="InterPro" id="IPR053145">
    <property type="entry name" value="AB_hydrolase_Est10"/>
</dbReference>
<feature type="domain" description="Peptidase S9 prolyl oligopeptidase catalytic" evidence="1">
    <location>
        <begin position="256"/>
        <end position="347"/>
    </location>
</feature>
<dbReference type="SUPFAM" id="SSF53474">
    <property type="entry name" value="alpha/beta-Hydrolases"/>
    <property type="match status" value="1"/>
</dbReference>
<dbReference type="AlphaFoldDB" id="A0A8A7K970"/>
<reference evidence="2" key="1">
    <citation type="submission" date="2019-12" db="EMBL/GenBank/DDBJ databases">
        <authorList>
            <person name="zhang j."/>
            <person name="sun C.M."/>
        </authorList>
    </citation>
    <scope>NUCLEOTIDE SEQUENCE</scope>
    <source>
        <strain evidence="2">NS-1</strain>
    </source>
</reference>
<name>A0A8A7K970_9FIRM</name>
<dbReference type="GO" id="GO:0006508">
    <property type="term" value="P:proteolysis"/>
    <property type="evidence" value="ECO:0007669"/>
    <property type="project" value="InterPro"/>
</dbReference>
<evidence type="ECO:0000259" key="1">
    <source>
        <dbReference type="Pfam" id="PF00326"/>
    </source>
</evidence>
<organism evidence="2 3">
    <name type="scientific">Iocasia fonsfrigidae</name>
    <dbReference type="NCBI Taxonomy" id="2682810"/>
    <lineage>
        <taxon>Bacteria</taxon>
        <taxon>Bacillati</taxon>
        <taxon>Bacillota</taxon>
        <taxon>Clostridia</taxon>
        <taxon>Halanaerobiales</taxon>
        <taxon>Halanaerobiaceae</taxon>
        <taxon>Iocasia</taxon>
    </lineage>
</organism>
<dbReference type="GO" id="GO:0052689">
    <property type="term" value="F:carboxylic ester hydrolase activity"/>
    <property type="evidence" value="ECO:0007669"/>
    <property type="project" value="TreeGrafter"/>
</dbReference>
<dbReference type="Pfam" id="PF00326">
    <property type="entry name" value="Peptidase_S9"/>
    <property type="match status" value="1"/>
</dbReference>
<dbReference type="GO" id="GO:0008236">
    <property type="term" value="F:serine-type peptidase activity"/>
    <property type="evidence" value="ECO:0007669"/>
    <property type="project" value="InterPro"/>
</dbReference>
<gene>
    <name evidence="2" type="ORF">GM661_06980</name>
</gene>
<dbReference type="KEGG" id="ifn:GM661_06980"/>
<proteinExistence type="predicted"/>
<accession>A0A8A7K970</accession>
<dbReference type="Gene3D" id="3.40.50.1820">
    <property type="entry name" value="alpha/beta hydrolase"/>
    <property type="match status" value="1"/>
</dbReference>
<dbReference type="EMBL" id="CP046640">
    <property type="protein sequence ID" value="QTL97750.1"/>
    <property type="molecule type" value="Genomic_DNA"/>
</dbReference>
<dbReference type="InterPro" id="IPR001375">
    <property type="entry name" value="Peptidase_S9_cat"/>
</dbReference>
<evidence type="ECO:0000313" key="3">
    <source>
        <dbReference type="Proteomes" id="UP000665020"/>
    </source>
</evidence>
<sequence length="349" mass="39715">MRRNIMFQSLKKLFVAFFIFILILVNSATGQCTQNEMHTGGSVVSTDELGNAKISESQSILLNPIEVKRDDGSIVQYYLHLKNPKSHTRTLLVILQGSDCNSIRKIKAIPRLRKVYLDADLLTVEKYGITEALSYSDEVERKDCPEVYLLHDHPEQRASDLDKVICTLRKNYHYSKIIVMGGSEGAIVANIITAQADYIDATVVFGSGGRFFLDDLLYSMKFSGLSKEELNRNIEGFKQFAEHILSHEPFELSMSNHGYLWWRKMLSLDQEELLAKIETPVLILQGEEDQSVSPTKATEMVKSLQAKGKTNIDYYLYPAYNHSLNLSSDDNSFERVIEDIKNWLSNKVL</sequence>
<dbReference type="InterPro" id="IPR029058">
    <property type="entry name" value="AB_hydrolase_fold"/>
</dbReference>
<dbReference type="PANTHER" id="PTHR43265:SF1">
    <property type="entry name" value="ESTERASE ESTD"/>
    <property type="match status" value="1"/>
</dbReference>
<evidence type="ECO:0000313" key="2">
    <source>
        <dbReference type="EMBL" id="QTL97750.1"/>
    </source>
</evidence>
<protein>
    <submittedName>
        <fullName evidence="2">Prolyl oligopeptidase family serine peptidase</fullName>
    </submittedName>
</protein>